<dbReference type="KEGG" id="tca:103312498"/>
<dbReference type="Proteomes" id="UP000007266">
    <property type="component" value="Linkage group 9"/>
</dbReference>
<evidence type="ECO:0000313" key="4">
    <source>
        <dbReference type="Proteomes" id="UP000007266"/>
    </source>
</evidence>
<dbReference type="InParanoid" id="D6X045"/>
<name>D6X045_TRICA</name>
<dbReference type="PhylomeDB" id="D6X045"/>
<dbReference type="HOGENOM" id="CLU_817186_0_0_1"/>
<organism evidence="3 4">
    <name type="scientific">Tribolium castaneum</name>
    <name type="common">Red flour beetle</name>
    <dbReference type="NCBI Taxonomy" id="7070"/>
    <lineage>
        <taxon>Eukaryota</taxon>
        <taxon>Metazoa</taxon>
        <taxon>Ecdysozoa</taxon>
        <taxon>Arthropoda</taxon>
        <taxon>Hexapoda</taxon>
        <taxon>Insecta</taxon>
        <taxon>Pterygota</taxon>
        <taxon>Neoptera</taxon>
        <taxon>Endopterygota</taxon>
        <taxon>Coleoptera</taxon>
        <taxon>Polyphaga</taxon>
        <taxon>Cucujiformia</taxon>
        <taxon>Tenebrionidae</taxon>
        <taxon>Tenebrionidae incertae sedis</taxon>
        <taxon>Tribolium</taxon>
    </lineage>
</organism>
<gene>
    <name evidence="3" type="primary">AUGUSTUS-3.0.2_12223</name>
    <name evidence="3" type="ORF">TcasGA2_TC012223</name>
</gene>
<evidence type="ECO:0000313" key="3">
    <source>
        <dbReference type="EMBL" id="EFA10049.1"/>
    </source>
</evidence>
<evidence type="ECO:0000256" key="2">
    <source>
        <dbReference type="SAM" id="MobiDB-lite"/>
    </source>
</evidence>
<keyword evidence="4" id="KW-1185">Reference proteome</keyword>
<dbReference type="OrthoDB" id="6768132at2759"/>
<dbReference type="AlphaFoldDB" id="D6X045"/>
<sequence>MRDSLEAFEKTLESINSNWNLQNNLVDLIENLNKNLESERETTTKLQEQIQSLMKQDNFGITSKYVALKAECAELREKLSTLKNENDDLQIQLLAKSEETKHLLMEKERELRSYYSALLKQKDEEIRQKDKEIQNTKQSLQKKEQQLYNEIQAAEASSAIELDHVQSNFKKQLADSNKKLKDSMETCNVLRLELMSVKEQFCEYKQSSNQKIAELQKRFRESQSVDQLSTSSSLNQEAPWNSGANTSGNIIESKYQSLDVTSKTFTTCDTPINLKKTTVYRGSGKFFNTSNIRKTKSALPPPIELRNSAKNEAKSVVNKRRKLYDPTDLSYLNLDVPHKE</sequence>
<dbReference type="EMBL" id="KQ971365">
    <property type="protein sequence ID" value="EFA10049.1"/>
    <property type="molecule type" value="Genomic_DNA"/>
</dbReference>
<protein>
    <submittedName>
        <fullName evidence="3">Uncharacterized protein</fullName>
    </submittedName>
</protein>
<feature type="region of interest" description="Disordered" evidence="2">
    <location>
        <begin position="227"/>
        <end position="246"/>
    </location>
</feature>
<feature type="compositionally biased region" description="Polar residues" evidence="2">
    <location>
        <begin position="235"/>
        <end position="246"/>
    </location>
</feature>
<accession>D6X045</accession>
<keyword evidence="1" id="KW-0175">Coiled coil</keyword>
<proteinExistence type="predicted"/>
<feature type="coiled-coil region" evidence="1">
    <location>
        <begin position="22"/>
        <end position="157"/>
    </location>
</feature>
<evidence type="ECO:0000256" key="1">
    <source>
        <dbReference type="SAM" id="Coils"/>
    </source>
</evidence>
<reference evidence="3 4" key="1">
    <citation type="journal article" date="2008" name="Nature">
        <title>The genome of the model beetle and pest Tribolium castaneum.</title>
        <authorList>
            <consortium name="Tribolium Genome Sequencing Consortium"/>
            <person name="Richards S."/>
            <person name="Gibbs R.A."/>
            <person name="Weinstock G.M."/>
            <person name="Brown S.J."/>
            <person name="Denell R."/>
            <person name="Beeman R.W."/>
            <person name="Gibbs R."/>
            <person name="Beeman R.W."/>
            <person name="Brown S.J."/>
            <person name="Bucher G."/>
            <person name="Friedrich M."/>
            <person name="Grimmelikhuijzen C.J."/>
            <person name="Klingler M."/>
            <person name="Lorenzen M."/>
            <person name="Richards S."/>
            <person name="Roth S."/>
            <person name="Schroder R."/>
            <person name="Tautz D."/>
            <person name="Zdobnov E.M."/>
            <person name="Muzny D."/>
            <person name="Gibbs R.A."/>
            <person name="Weinstock G.M."/>
            <person name="Attaway T."/>
            <person name="Bell S."/>
            <person name="Buhay C.J."/>
            <person name="Chandrabose M.N."/>
            <person name="Chavez D."/>
            <person name="Clerk-Blankenburg K.P."/>
            <person name="Cree A."/>
            <person name="Dao M."/>
            <person name="Davis C."/>
            <person name="Chacko J."/>
            <person name="Dinh H."/>
            <person name="Dugan-Rocha S."/>
            <person name="Fowler G."/>
            <person name="Garner T.T."/>
            <person name="Garnes J."/>
            <person name="Gnirke A."/>
            <person name="Hawes A."/>
            <person name="Hernandez J."/>
            <person name="Hines S."/>
            <person name="Holder M."/>
            <person name="Hume J."/>
            <person name="Jhangiani S.N."/>
            <person name="Joshi V."/>
            <person name="Khan Z.M."/>
            <person name="Jackson L."/>
            <person name="Kovar C."/>
            <person name="Kowis A."/>
            <person name="Lee S."/>
            <person name="Lewis L.R."/>
            <person name="Margolis J."/>
            <person name="Morgan M."/>
            <person name="Nazareth L.V."/>
            <person name="Nguyen N."/>
            <person name="Okwuonu G."/>
            <person name="Parker D."/>
            <person name="Richards S."/>
            <person name="Ruiz S.J."/>
            <person name="Santibanez J."/>
            <person name="Savard J."/>
            <person name="Scherer S.E."/>
            <person name="Schneider B."/>
            <person name="Sodergren E."/>
            <person name="Tautz D."/>
            <person name="Vattahil S."/>
            <person name="Villasana D."/>
            <person name="White C.S."/>
            <person name="Wright R."/>
            <person name="Park Y."/>
            <person name="Beeman R.W."/>
            <person name="Lord J."/>
            <person name="Oppert B."/>
            <person name="Lorenzen M."/>
            <person name="Brown S."/>
            <person name="Wang L."/>
            <person name="Savard J."/>
            <person name="Tautz D."/>
            <person name="Richards S."/>
            <person name="Weinstock G."/>
            <person name="Gibbs R.A."/>
            <person name="Liu Y."/>
            <person name="Worley K."/>
            <person name="Weinstock G."/>
            <person name="Elsik C.G."/>
            <person name="Reese J.T."/>
            <person name="Elhaik E."/>
            <person name="Landan G."/>
            <person name="Graur D."/>
            <person name="Arensburger P."/>
            <person name="Atkinson P."/>
            <person name="Beeman R.W."/>
            <person name="Beidler J."/>
            <person name="Brown S.J."/>
            <person name="Demuth J.P."/>
            <person name="Drury D.W."/>
            <person name="Du Y.Z."/>
            <person name="Fujiwara H."/>
            <person name="Lorenzen M."/>
            <person name="Maselli V."/>
            <person name="Osanai M."/>
            <person name="Park Y."/>
            <person name="Robertson H.M."/>
            <person name="Tu Z."/>
            <person name="Wang J.J."/>
            <person name="Wang S."/>
            <person name="Richards S."/>
            <person name="Song H."/>
            <person name="Zhang L."/>
            <person name="Sodergren E."/>
            <person name="Werner D."/>
            <person name="Stanke M."/>
            <person name="Morgenstern B."/>
            <person name="Solovyev V."/>
            <person name="Kosarev P."/>
            <person name="Brown G."/>
            <person name="Chen H.C."/>
            <person name="Ermolaeva O."/>
            <person name="Hlavina W."/>
            <person name="Kapustin Y."/>
            <person name="Kiryutin B."/>
            <person name="Kitts P."/>
            <person name="Maglott D."/>
            <person name="Pruitt K."/>
            <person name="Sapojnikov V."/>
            <person name="Souvorov A."/>
            <person name="Mackey A.J."/>
            <person name="Waterhouse R.M."/>
            <person name="Wyder S."/>
            <person name="Zdobnov E.M."/>
            <person name="Zdobnov E.M."/>
            <person name="Wyder S."/>
            <person name="Kriventseva E.V."/>
            <person name="Kadowaki T."/>
            <person name="Bork P."/>
            <person name="Aranda M."/>
            <person name="Bao R."/>
            <person name="Beermann A."/>
            <person name="Berns N."/>
            <person name="Bolognesi R."/>
            <person name="Bonneton F."/>
            <person name="Bopp D."/>
            <person name="Brown S.J."/>
            <person name="Bucher G."/>
            <person name="Butts T."/>
            <person name="Chaumot A."/>
            <person name="Denell R.E."/>
            <person name="Ferrier D.E."/>
            <person name="Friedrich M."/>
            <person name="Gordon C.M."/>
            <person name="Jindra M."/>
            <person name="Klingler M."/>
            <person name="Lan Q."/>
            <person name="Lattorff H.M."/>
            <person name="Laudet V."/>
            <person name="von Levetsow C."/>
            <person name="Liu Z."/>
            <person name="Lutz R."/>
            <person name="Lynch J.A."/>
            <person name="da Fonseca R.N."/>
            <person name="Posnien N."/>
            <person name="Reuter R."/>
            <person name="Roth S."/>
            <person name="Savard J."/>
            <person name="Schinko J.B."/>
            <person name="Schmitt C."/>
            <person name="Schoppmeier M."/>
            <person name="Schroder R."/>
            <person name="Shippy T.D."/>
            <person name="Simonnet F."/>
            <person name="Marques-Souza H."/>
            <person name="Tautz D."/>
            <person name="Tomoyasu Y."/>
            <person name="Trauner J."/>
            <person name="Van der Zee M."/>
            <person name="Vervoort M."/>
            <person name="Wittkopp N."/>
            <person name="Wimmer E.A."/>
            <person name="Yang X."/>
            <person name="Jones A.K."/>
            <person name="Sattelle D.B."/>
            <person name="Ebert P.R."/>
            <person name="Nelson D."/>
            <person name="Scott J.G."/>
            <person name="Beeman R.W."/>
            <person name="Muthukrishnan S."/>
            <person name="Kramer K.J."/>
            <person name="Arakane Y."/>
            <person name="Beeman R.W."/>
            <person name="Zhu Q."/>
            <person name="Hogenkamp D."/>
            <person name="Dixit R."/>
            <person name="Oppert B."/>
            <person name="Jiang H."/>
            <person name="Zou Z."/>
            <person name="Marshall J."/>
            <person name="Elpidina E."/>
            <person name="Vinokurov K."/>
            <person name="Oppert C."/>
            <person name="Zou Z."/>
            <person name="Evans J."/>
            <person name="Lu Z."/>
            <person name="Zhao P."/>
            <person name="Sumathipala N."/>
            <person name="Altincicek B."/>
            <person name="Vilcinskas A."/>
            <person name="Williams M."/>
            <person name="Hultmark D."/>
            <person name="Hetru C."/>
            <person name="Jiang H."/>
            <person name="Grimmelikhuijzen C.J."/>
            <person name="Hauser F."/>
            <person name="Cazzamali G."/>
            <person name="Williamson M."/>
            <person name="Park Y."/>
            <person name="Li B."/>
            <person name="Tanaka Y."/>
            <person name="Predel R."/>
            <person name="Neupert S."/>
            <person name="Schachtner J."/>
            <person name="Verleyen P."/>
            <person name="Raible F."/>
            <person name="Bork P."/>
            <person name="Friedrich M."/>
            <person name="Walden K.K."/>
            <person name="Robertson H.M."/>
            <person name="Angeli S."/>
            <person name="Foret S."/>
            <person name="Bucher G."/>
            <person name="Schuetz S."/>
            <person name="Maleszka R."/>
            <person name="Wimmer E.A."/>
            <person name="Beeman R.W."/>
            <person name="Lorenzen M."/>
            <person name="Tomoyasu Y."/>
            <person name="Miller S.C."/>
            <person name="Grossmann D."/>
            <person name="Bucher G."/>
        </authorList>
    </citation>
    <scope>NUCLEOTIDE SEQUENCE [LARGE SCALE GENOMIC DNA]</scope>
    <source>
        <strain evidence="3 4">Georgia GA2</strain>
    </source>
</reference>
<reference evidence="3 4" key="2">
    <citation type="journal article" date="2010" name="Nucleic Acids Res.">
        <title>BeetleBase in 2010: revisions to provide comprehensive genomic information for Tribolium castaneum.</title>
        <authorList>
            <person name="Kim H.S."/>
            <person name="Murphy T."/>
            <person name="Xia J."/>
            <person name="Caragea D."/>
            <person name="Park Y."/>
            <person name="Beeman R.W."/>
            <person name="Lorenzen M.D."/>
            <person name="Butcher S."/>
            <person name="Manak J.R."/>
            <person name="Brown S.J."/>
        </authorList>
    </citation>
    <scope>GENOME REANNOTATION</scope>
    <source>
        <strain evidence="3 4">Georgia GA2</strain>
    </source>
</reference>